<evidence type="ECO:0000259" key="2">
    <source>
        <dbReference type="Pfam" id="PF00011"/>
    </source>
</evidence>
<feature type="region of interest" description="Disordered" evidence="1">
    <location>
        <begin position="111"/>
        <end position="201"/>
    </location>
</feature>
<dbReference type="Pfam" id="PF00011">
    <property type="entry name" value="HSP20"/>
    <property type="match status" value="1"/>
</dbReference>
<sequence>MSYYEYSNNSQPPTPRENYQWEQQTQPAESQPHSEPQHSQPSLDQQQLVTPTRLQPTLPHIEEPQQLVPTQRPQRGQFDMAPVRLHPPVAGRSPPIEIKPVLLQVDTSVRQTSRANTRPPHQHNFHPYQRPSSAAARREMEAHQHIRFASQASTPQAHPGSAAQSPAPGRQTFTTSPLSEFTPLAQQGSSSSFVPNSPHGALQDQESVMHSFVANPTPATATEAPKRYLIRADTNYDPLTRILTATLEVPGVRKDDLTIKLATTPFNRLRQLVVLGHSYPPFAPTTSPSALRERKYGMFSRHLPVASDTRPTDIDATMEDGILVLKIQCGFPAPSADQHEIPIR</sequence>
<evidence type="ECO:0000256" key="1">
    <source>
        <dbReference type="SAM" id="MobiDB-lite"/>
    </source>
</evidence>
<feature type="region of interest" description="Disordered" evidence="1">
    <location>
        <begin position="1"/>
        <end position="73"/>
    </location>
</feature>
<feature type="compositionally biased region" description="Polar residues" evidence="1">
    <location>
        <begin position="171"/>
        <end position="195"/>
    </location>
</feature>
<comment type="caution">
    <text evidence="3">The sequence shown here is derived from an EMBL/GenBank/DDBJ whole genome shotgun (WGS) entry which is preliminary data.</text>
</comment>
<evidence type="ECO:0000313" key="3">
    <source>
        <dbReference type="EMBL" id="KAF7301953.1"/>
    </source>
</evidence>
<dbReference type="RefSeq" id="XP_037219953.1">
    <property type="nucleotide sequence ID" value="XM_037364309.1"/>
</dbReference>
<dbReference type="GeneID" id="59346825"/>
<protein>
    <recommendedName>
        <fullName evidence="2">SHSP domain-containing protein</fullName>
    </recommendedName>
</protein>
<dbReference type="Gene3D" id="2.60.40.790">
    <property type="match status" value="1"/>
</dbReference>
<dbReference type="OrthoDB" id="1431247at2759"/>
<dbReference type="CDD" id="cd06464">
    <property type="entry name" value="ACD_sHsps-like"/>
    <property type="match status" value="1"/>
</dbReference>
<dbReference type="EMBL" id="JACAZF010000006">
    <property type="protein sequence ID" value="KAF7301953.1"/>
    <property type="molecule type" value="Genomic_DNA"/>
</dbReference>
<keyword evidence="4" id="KW-1185">Reference proteome</keyword>
<accession>A0A8H6W4Y5</accession>
<feature type="compositionally biased region" description="Polar residues" evidence="1">
    <location>
        <begin position="20"/>
        <end position="55"/>
    </location>
</feature>
<dbReference type="SUPFAM" id="SSF49764">
    <property type="entry name" value="HSP20-like chaperones"/>
    <property type="match status" value="1"/>
</dbReference>
<feature type="domain" description="SHSP" evidence="2">
    <location>
        <begin position="246"/>
        <end position="343"/>
    </location>
</feature>
<dbReference type="Proteomes" id="UP000636479">
    <property type="component" value="Unassembled WGS sequence"/>
</dbReference>
<dbReference type="AlphaFoldDB" id="A0A8H6W4Y5"/>
<dbReference type="InterPro" id="IPR008978">
    <property type="entry name" value="HSP20-like_chaperone"/>
</dbReference>
<dbReference type="InterPro" id="IPR002068">
    <property type="entry name" value="A-crystallin/Hsp20_dom"/>
</dbReference>
<organism evidence="3 4">
    <name type="scientific">Mycena indigotica</name>
    <dbReference type="NCBI Taxonomy" id="2126181"/>
    <lineage>
        <taxon>Eukaryota</taxon>
        <taxon>Fungi</taxon>
        <taxon>Dikarya</taxon>
        <taxon>Basidiomycota</taxon>
        <taxon>Agaricomycotina</taxon>
        <taxon>Agaricomycetes</taxon>
        <taxon>Agaricomycetidae</taxon>
        <taxon>Agaricales</taxon>
        <taxon>Marasmiineae</taxon>
        <taxon>Mycenaceae</taxon>
        <taxon>Mycena</taxon>
    </lineage>
</organism>
<gene>
    <name evidence="3" type="ORF">MIND_00761400</name>
</gene>
<evidence type="ECO:0000313" key="4">
    <source>
        <dbReference type="Proteomes" id="UP000636479"/>
    </source>
</evidence>
<reference evidence="3" key="1">
    <citation type="submission" date="2020-05" db="EMBL/GenBank/DDBJ databases">
        <title>Mycena genomes resolve the evolution of fungal bioluminescence.</title>
        <authorList>
            <person name="Tsai I.J."/>
        </authorList>
    </citation>
    <scope>NUCLEOTIDE SEQUENCE</scope>
    <source>
        <strain evidence="3">171206Taipei</strain>
    </source>
</reference>
<feature type="compositionally biased region" description="Polar residues" evidence="1">
    <location>
        <begin position="1"/>
        <end position="11"/>
    </location>
</feature>
<proteinExistence type="predicted"/>
<name>A0A8H6W4Y5_9AGAR</name>